<accession>A0A261ESA1</accession>
<evidence type="ECO:0000256" key="7">
    <source>
        <dbReference type="ARBA" id="ARBA00047942"/>
    </source>
</evidence>
<dbReference type="GO" id="GO:0003677">
    <property type="term" value="F:DNA binding"/>
    <property type="evidence" value="ECO:0007669"/>
    <property type="project" value="InterPro"/>
</dbReference>
<dbReference type="Gene3D" id="3.40.50.150">
    <property type="entry name" value="Vaccinia Virus protein VP39"/>
    <property type="match status" value="1"/>
</dbReference>
<keyword evidence="13" id="KW-1185">Reference proteome</keyword>
<dbReference type="NCBIfam" id="TIGR00497">
    <property type="entry name" value="hsdM"/>
    <property type="match status" value="1"/>
</dbReference>
<dbReference type="InterPro" id="IPR038333">
    <property type="entry name" value="T1MK-like_N_sf"/>
</dbReference>
<protein>
    <recommendedName>
        <fullName evidence="2">site-specific DNA-methyltransferase (adenine-specific)</fullName>
        <ecNumber evidence="2">2.1.1.72</ecNumber>
    </recommendedName>
</protein>
<evidence type="ECO:0000259" key="11">
    <source>
        <dbReference type="Pfam" id="PF12161"/>
    </source>
</evidence>
<feature type="region of interest" description="Disordered" evidence="9">
    <location>
        <begin position="556"/>
        <end position="579"/>
    </location>
</feature>
<evidence type="ECO:0000256" key="6">
    <source>
        <dbReference type="ARBA" id="ARBA00022747"/>
    </source>
</evidence>
<dbReference type="PANTHER" id="PTHR42933:SF1">
    <property type="entry name" value="SITE-SPECIFIC DNA-METHYLTRANSFERASE (ADENINE-SPECIFIC)"/>
    <property type="match status" value="1"/>
</dbReference>
<dbReference type="GO" id="GO:0032259">
    <property type="term" value="P:methylation"/>
    <property type="evidence" value="ECO:0007669"/>
    <property type="project" value="UniProtKB-KW"/>
</dbReference>
<dbReference type="GO" id="GO:0008170">
    <property type="term" value="F:N-methyltransferase activity"/>
    <property type="evidence" value="ECO:0007669"/>
    <property type="project" value="InterPro"/>
</dbReference>
<dbReference type="PANTHER" id="PTHR42933">
    <property type="entry name" value="SLR6095 PROTEIN"/>
    <property type="match status" value="1"/>
</dbReference>
<comment type="catalytic activity">
    <reaction evidence="7">
        <text>a 2'-deoxyadenosine in DNA + S-adenosyl-L-methionine = an N(6)-methyl-2'-deoxyadenosine in DNA + S-adenosyl-L-homocysteine + H(+)</text>
        <dbReference type="Rhea" id="RHEA:15197"/>
        <dbReference type="Rhea" id="RHEA-COMP:12418"/>
        <dbReference type="Rhea" id="RHEA-COMP:12419"/>
        <dbReference type="ChEBI" id="CHEBI:15378"/>
        <dbReference type="ChEBI" id="CHEBI:57856"/>
        <dbReference type="ChEBI" id="CHEBI:59789"/>
        <dbReference type="ChEBI" id="CHEBI:90615"/>
        <dbReference type="ChEBI" id="CHEBI:90616"/>
        <dbReference type="EC" id="2.1.1.72"/>
    </reaction>
</comment>
<dbReference type="EC" id="2.1.1.72" evidence="2"/>
<evidence type="ECO:0000256" key="5">
    <source>
        <dbReference type="ARBA" id="ARBA00022691"/>
    </source>
</evidence>
<dbReference type="InterPro" id="IPR051537">
    <property type="entry name" value="DNA_Adenine_Mtase"/>
</dbReference>
<dbReference type="OrthoDB" id="9784823at2"/>
<evidence type="ECO:0000256" key="4">
    <source>
        <dbReference type="ARBA" id="ARBA00022679"/>
    </source>
</evidence>
<keyword evidence="3" id="KW-0489">Methyltransferase</keyword>
<evidence type="ECO:0000256" key="2">
    <source>
        <dbReference type="ARBA" id="ARBA00011900"/>
    </source>
</evidence>
<dbReference type="PRINTS" id="PR00507">
    <property type="entry name" value="N12N6MTFRASE"/>
</dbReference>
<sequence length="579" mass="65813">MTDQNESEHISDEQRAKNLTSQLWAMANALRGKMDASEFRDYILGFIFYRYLSAKQERFLKNSGLLTMKDGEDINDAYARDVEQEGLDEWHQALSEELGYAIDPEDTWATLVRKVKDQQVRPEDFGNIFDHFKQNAQLNADASRDFRDVFDDINLMNSSLGNSTAARTKALADLVERIDEVNFLDESGHDILGNVYEYLIAQFAGNSGKKAGEFYTPHEVSRVLAGLVTYVPEDSSDTEKTAVHAPGVDFDVYDPTCGSGSLLLTVQGELRKANNGELPADKHVHFYGQELNRTTYNLARMNLMMHDVDYQWMDLRNADTLEQDWPDGIDSNGIDHPRSFDAVVANPPYSQHWDNSESKLKDPRFKDFGKLAPKSKADYAFVEHCLYHLKPTGRMAIVLPHGVLFRGAAEGTIRRAIIDKNYLDAVIGMPSNLFYSTSIPTVVLVFRKDRTTNDILFIDASQNFEKGKNQNRLRDEDIQKIIDTYAARKDVDKYAHVASLDEIKENDYNLNIPRYVDTFEEEEPIDLDEVNRELESNAKEMERLEKELQAMIDQLVPTSAMNDDGSEQSGKEATSEAQE</sequence>
<evidence type="ECO:0000256" key="1">
    <source>
        <dbReference type="ARBA" id="ARBA00006594"/>
    </source>
</evidence>
<dbReference type="InterPro" id="IPR002052">
    <property type="entry name" value="DNA_methylase_N6_adenine_CS"/>
</dbReference>
<keyword evidence="6" id="KW-0680">Restriction system</keyword>
<dbReference type="Pfam" id="PF12161">
    <property type="entry name" value="HsdM_N"/>
    <property type="match status" value="1"/>
</dbReference>
<feature type="compositionally biased region" description="Polar residues" evidence="9">
    <location>
        <begin position="556"/>
        <end position="568"/>
    </location>
</feature>
<dbReference type="InterPro" id="IPR022749">
    <property type="entry name" value="D12N6_MeTrfase_N"/>
</dbReference>
<feature type="domain" description="N6 adenine-specific DNA methyltransferase N-terminal" evidence="11">
    <location>
        <begin position="19"/>
        <end position="178"/>
    </location>
</feature>
<dbReference type="InterPro" id="IPR004546">
    <property type="entry name" value="Restrct_endonuc_T1M"/>
</dbReference>
<dbReference type="RefSeq" id="WP_094691681.1">
    <property type="nucleotide sequence ID" value="NZ_MWWQ01000014.1"/>
</dbReference>
<keyword evidence="4" id="KW-0808">Transferase</keyword>
<proteinExistence type="inferred from homology"/>
<dbReference type="GO" id="GO:0009307">
    <property type="term" value="P:DNA restriction-modification system"/>
    <property type="evidence" value="ECO:0007669"/>
    <property type="project" value="UniProtKB-KW"/>
</dbReference>
<organism evidence="12 13">
    <name type="scientific">Pseudoscardovia suis</name>
    <dbReference type="NCBI Taxonomy" id="987063"/>
    <lineage>
        <taxon>Bacteria</taxon>
        <taxon>Bacillati</taxon>
        <taxon>Actinomycetota</taxon>
        <taxon>Actinomycetes</taxon>
        <taxon>Bifidobacteriales</taxon>
        <taxon>Bifidobacteriaceae</taxon>
        <taxon>Pseudoscardovia</taxon>
    </lineage>
</organism>
<dbReference type="Proteomes" id="UP000216454">
    <property type="component" value="Unassembled WGS sequence"/>
</dbReference>
<reference evidence="12 13" key="1">
    <citation type="journal article" date="2017" name="BMC Genomics">
        <title>Comparative genomic and phylogenomic analyses of the Bifidobacteriaceae family.</title>
        <authorList>
            <person name="Lugli G.A."/>
            <person name="Milani C."/>
            <person name="Turroni F."/>
            <person name="Duranti S."/>
            <person name="Mancabelli L."/>
            <person name="Mangifesta M."/>
            <person name="Ferrario C."/>
            <person name="Modesto M."/>
            <person name="Mattarelli P."/>
            <person name="Jiri K."/>
            <person name="van Sinderen D."/>
            <person name="Ventura M."/>
        </authorList>
    </citation>
    <scope>NUCLEOTIDE SEQUENCE [LARGE SCALE GENOMIC DNA]</scope>
    <source>
        <strain evidence="12 13">DSM 24744</strain>
    </source>
</reference>
<dbReference type="InterPro" id="IPR003356">
    <property type="entry name" value="DNA_methylase_A-5"/>
</dbReference>
<evidence type="ECO:0000313" key="12">
    <source>
        <dbReference type="EMBL" id="OZG49546.1"/>
    </source>
</evidence>
<evidence type="ECO:0000313" key="13">
    <source>
        <dbReference type="Proteomes" id="UP000216454"/>
    </source>
</evidence>
<feature type="compositionally biased region" description="Basic and acidic residues" evidence="9">
    <location>
        <begin position="569"/>
        <end position="579"/>
    </location>
</feature>
<comment type="similarity">
    <text evidence="1">Belongs to the N(4)/N(6)-methyltransferase family.</text>
</comment>
<feature type="domain" description="DNA methylase adenine-specific" evidence="10">
    <location>
        <begin position="189"/>
        <end position="523"/>
    </location>
</feature>
<comment type="caution">
    <text evidence="12">The sequence shown here is derived from an EMBL/GenBank/DDBJ whole genome shotgun (WGS) entry which is preliminary data.</text>
</comment>
<name>A0A261ESA1_9BIFI</name>
<dbReference type="Gene3D" id="1.20.1260.30">
    <property type="match status" value="1"/>
</dbReference>
<keyword evidence="8" id="KW-0175">Coiled coil</keyword>
<gene>
    <name evidence="12" type="ORF">PSSU_1370</name>
</gene>
<dbReference type="AlphaFoldDB" id="A0A261ESA1"/>
<dbReference type="InterPro" id="IPR029063">
    <property type="entry name" value="SAM-dependent_MTases_sf"/>
</dbReference>
<evidence type="ECO:0000259" key="10">
    <source>
        <dbReference type="Pfam" id="PF02384"/>
    </source>
</evidence>
<dbReference type="SUPFAM" id="SSF53335">
    <property type="entry name" value="S-adenosyl-L-methionine-dependent methyltransferases"/>
    <property type="match status" value="1"/>
</dbReference>
<dbReference type="PROSITE" id="PS00092">
    <property type="entry name" value="N6_MTASE"/>
    <property type="match status" value="1"/>
</dbReference>
<evidence type="ECO:0000256" key="3">
    <source>
        <dbReference type="ARBA" id="ARBA00022603"/>
    </source>
</evidence>
<keyword evidence="5" id="KW-0949">S-adenosyl-L-methionine</keyword>
<feature type="coiled-coil region" evidence="8">
    <location>
        <begin position="527"/>
        <end position="554"/>
    </location>
</feature>
<evidence type="ECO:0000256" key="8">
    <source>
        <dbReference type="SAM" id="Coils"/>
    </source>
</evidence>
<dbReference type="EMBL" id="MWWQ01000014">
    <property type="protein sequence ID" value="OZG49546.1"/>
    <property type="molecule type" value="Genomic_DNA"/>
</dbReference>
<dbReference type="GO" id="GO:0009007">
    <property type="term" value="F:site-specific DNA-methyltransferase (adenine-specific) activity"/>
    <property type="evidence" value="ECO:0007669"/>
    <property type="project" value="UniProtKB-EC"/>
</dbReference>
<dbReference type="Pfam" id="PF02384">
    <property type="entry name" value="N6_Mtase"/>
    <property type="match status" value="1"/>
</dbReference>
<evidence type="ECO:0000256" key="9">
    <source>
        <dbReference type="SAM" id="MobiDB-lite"/>
    </source>
</evidence>